<keyword evidence="4 9" id="KW-0812">Transmembrane</keyword>
<dbReference type="OrthoDB" id="3053196at2759"/>
<dbReference type="EMBL" id="GL434819">
    <property type="protein sequence ID" value="EFN74493.1"/>
    <property type="molecule type" value="Genomic_DNA"/>
</dbReference>
<evidence type="ECO:0000313" key="14">
    <source>
        <dbReference type="Proteomes" id="UP000000311"/>
    </source>
</evidence>
<dbReference type="KEGG" id="cfo:105250368"/>
<feature type="compositionally biased region" description="Basic residues" evidence="10">
    <location>
        <begin position="366"/>
        <end position="376"/>
    </location>
</feature>
<feature type="transmembrane region" description="Helical" evidence="11">
    <location>
        <begin position="21"/>
        <end position="43"/>
    </location>
</feature>
<reference evidence="13 14" key="1">
    <citation type="journal article" date="2010" name="Science">
        <title>Genomic comparison of the ants Camponotus floridanus and Harpegnathos saltator.</title>
        <authorList>
            <person name="Bonasio R."/>
            <person name="Zhang G."/>
            <person name="Ye C."/>
            <person name="Mutti N.S."/>
            <person name="Fang X."/>
            <person name="Qin N."/>
            <person name="Donahue G."/>
            <person name="Yang P."/>
            <person name="Li Q."/>
            <person name="Li C."/>
            <person name="Zhang P."/>
            <person name="Huang Z."/>
            <person name="Berger S.L."/>
            <person name="Reinberg D."/>
            <person name="Wang J."/>
            <person name="Liebig J."/>
        </authorList>
    </citation>
    <scope>NUCLEOTIDE SEQUENCE [LARGE SCALE GENOMIC DNA]</scope>
    <source>
        <strain evidence="14">C129</strain>
    </source>
</reference>
<dbReference type="OMA" id="CAVFFYF"/>
<dbReference type="InterPro" id="IPR016447">
    <property type="entry name" value="Translocation_assoc_membrane"/>
</dbReference>
<feature type="region of interest" description="Disordered" evidence="10">
    <location>
        <begin position="335"/>
        <end position="376"/>
    </location>
</feature>
<gene>
    <name evidence="13" type="ORF">EAG_05885</name>
</gene>
<proteinExistence type="inferred from homology"/>
<dbReference type="PANTHER" id="PTHR12371:SF11">
    <property type="entry name" value="TRANSLOCATING CHAIN-ASSOCIATED MEMBRANE PROTEIN"/>
    <property type="match status" value="1"/>
</dbReference>
<feature type="transmembrane region" description="Helical" evidence="11">
    <location>
        <begin position="123"/>
        <end position="142"/>
    </location>
</feature>
<evidence type="ECO:0000256" key="9">
    <source>
        <dbReference type="PROSITE-ProRule" id="PRU00205"/>
    </source>
</evidence>
<feature type="transmembrane region" description="Helical" evidence="11">
    <location>
        <begin position="250"/>
        <end position="276"/>
    </location>
</feature>
<dbReference type="Pfam" id="PF03798">
    <property type="entry name" value="TRAM_LAG1_CLN8"/>
    <property type="match status" value="1"/>
</dbReference>
<dbReference type="PIRSF" id="PIRSF005449">
    <property type="entry name" value="Translocation_assoc_membrane"/>
    <property type="match status" value="1"/>
</dbReference>
<organism evidence="14">
    <name type="scientific">Camponotus floridanus</name>
    <name type="common">Florida carpenter ant</name>
    <dbReference type="NCBI Taxonomy" id="104421"/>
    <lineage>
        <taxon>Eukaryota</taxon>
        <taxon>Metazoa</taxon>
        <taxon>Ecdysozoa</taxon>
        <taxon>Arthropoda</taxon>
        <taxon>Hexapoda</taxon>
        <taxon>Insecta</taxon>
        <taxon>Pterygota</taxon>
        <taxon>Neoptera</taxon>
        <taxon>Endopterygota</taxon>
        <taxon>Hymenoptera</taxon>
        <taxon>Apocrita</taxon>
        <taxon>Aculeata</taxon>
        <taxon>Formicoidea</taxon>
        <taxon>Formicidae</taxon>
        <taxon>Formicinae</taxon>
        <taxon>Camponotus</taxon>
    </lineage>
</organism>
<name>E1ZWE7_CAMFO</name>
<comment type="subcellular location">
    <subcellularLocation>
        <location evidence="1">Membrane</location>
        <topology evidence="1">Multi-pass membrane protein</topology>
    </subcellularLocation>
</comment>
<evidence type="ECO:0000256" key="6">
    <source>
        <dbReference type="ARBA" id="ARBA00022989"/>
    </source>
</evidence>
<evidence type="ECO:0000313" key="13">
    <source>
        <dbReference type="EMBL" id="EFN74493.1"/>
    </source>
</evidence>
<evidence type="ECO:0000256" key="10">
    <source>
        <dbReference type="SAM" id="MobiDB-lite"/>
    </source>
</evidence>
<dbReference type="PANTHER" id="PTHR12371">
    <property type="entry name" value="TRANSLOCATION ASSOCIATED MEMBRANE PROTEIN"/>
    <property type="match status" value="1"/>
</dbReference>
<dbReference type="Proteomes" id="UP000000311">
    <property type="component" value="Unassembled WGS sequence"/>
</dbReference>
<feature type="transmembrane region" description="Helical" evidence="11">
    <location>
        <begin position="296"/>
        <end position="317"/>
    </location>
</feature>
<dbReference type="PROSITE" id="PS50922">
    <property type="entry name" value="TLC"/>
    <property type="match status" value="1"/>
</dbReference>
<evidence type="ECO:0000256" key="7">
    <source>
        <dbReference type="ARBA" id="ARBA00023136"/>
    </source>
</evidence>
<feature type="transmembrane region" description="Helical" evidence="11">
    <location>
        <begin position="162"/>
        <end position="184"/>
    </location>
</feature>
<evidence type="ECO:0000256" key="3">
    <source>
        <dbReference type="ARBA" id="ARBA00022448"/>
    </source>
</evidence>
<evidence type="ECO:0000256" key="5">
    <source>
        <dbReference type="ARBA" id="ARBA00022927"/>
    </source>
</evidence>
<keyword evidence="7 9" id="KW-0472">Membrane</keyword>
<dbReference type="GO" id="GO:0005789">
    <property type="term" value="C:endoplasmic reticulum membrane"/>
    <property type="evidence" value="ECO:0007669"/>
    <property type="project" value="TreeGrafter"/>
</dbReference>
<evidence type="ECO:0000259" key="12">
    <source>
        <dbReference type="PROSITE" id="PS50922"/>
    </source>
</evidence>
<dbReference type="STRING" id="104421.E1ZWE7"/>
<keyword evidence="3 8" id="KW-0813">Transport</keyword>
<sequence length="376" mass="43395">MVAVKGRKSSNKNPPIFSHEFVIQNHADIVSCVAMVFVIGLMVQVTSPWAYMFIAIHHNVTNTTEDPTAMIKYATGWKDACAVFFYFLITIIMHAVLQEYIFDKISKRLHLSKVKLSKFNESSQLIVFYTLSALWAIDIIIRENMLLNIWALWEEYPAPMSFSLKLFFIGQLAYWLHCYPELYFQRIKKEDIPQRILHATIGLFFTSAAYFFNFQQLAIILLTLHYVGDALLHGARLVHFISQKEKRTKLSFLVANSTYVFARLATIVLTLVVFLYGLRKLEFNFDYDTGNFNVPAVQFSAVSVISLFQAYLLYYFIAKQIKRARENAAPVVVKTKPKQKLRKREGKKSALSEDDDLPEVDQATKKNLRNRPSAKK</sequence>
<evidence type="ECO:0000256" key="2">
    <source>
        <dbReference type="ARBA" id="ARBA00005999"/>
    </source>
</evidence>
<feature type="transmembrane region" description="Helical" evidence="11">
    <location>
        <begin position="218"/>
        <end position="238"/>
    </location>
</feature>
<dbReference type="SMART" id="SM00724">
    <property type="entry name" value="TLC"/>
    <property type="match status" value="1"/>
</dbReference>
<evidence type="ECO:0000256" key="8">
    <source>
        <dbReference type="PIRNR" id="PIRNR005449"/>
    </source>
</evidence>
<keyword evidence="8" id="KW-0811">Translocation</keyword>
<feature type="transmembrane region" description="Helical" evidence="11">
    <location>
        <begin position="196"/>
        <end position="212"/>
    </location>
</feature>
<accession>E1ZWE7</accession>
<dbReference type="GO" id="GO:0045048">
    <property type="term" value="P:protein insertion into ER membrane"/>
    <property type="evidence" value="ECO:0007669"/>
    <property type="project" value="TreeGrafter"/>
</dbReference>
<comment type="similarity">
    <text evidence="2 8">Belongs to the TRAM family.</text>
</comment>
<keyword evidence="5 8" id="KW-0653">Protein transport</keyword>
<keyword evidence="14" id="KW-1185">Reference proteome</keyword>
<keyword evidence="6 11" id="KW-1133">Transmembrane helix</keyword>
<feature type="compositionally biased region" description="Basic residues" evidence="10">
    <location>
        <begin position="335"/>
        <end position="346"/>
    </location>
</feature>
<dbReference type="InParanoid" id="E1ZWE7"/>
<evidence type="ECO:0000256" key="1">
    <source>
        <dbReference type="ARBA" id="ARBA00004141"/>
    </source>
</evidence>
<dbReference type="AlphaFoldDB" id="E1ZWE7"/>
<dbReference type="FunCoup" id="E1ZWE7">
    <property type="interactions" value="289"/>
</dbReference>
<dbReference type="GO" id="GO:0006616">
    <property type="term" value="P:SRP-dependent cotranslational protein targeting to membrane, translocation"/>
    <property type="evidence" value="ECO:0007669"/>
    <property type="project" value="InterPro"/>
</dbReference>
<protein>
    <recommendedName>
        <fullName evidence="8">Translocating chain-associated membrane protein</fullName>
    </recommendedName>
</protein>
<feature type="transmembrane region" description="Helical" evidence="11">
    <location>
        <begin position="83"/>
        <end position="102"/>
    </location>
</feature>
<dbReference type="InterPro" id="IPR006634">
    <property type="entry name" value="TLC-dom"/>
</dbReference>
<evidence type="ECO:0000256" key="11">
    <source>
        <dbReference type="SAM" id="Phobius"/>
    </source>
</evidence>
<feature type="domain" description="TLC" evidence="12">
    <location>
        <begin position="117"/>
        <end position="327"/>
    </location>
</feature>
<evidence type="ECO:0000256" key="4">
    <source>
        <dbReference type="ARBA" id="ARBA00022692"/>
    </source>
</evidence>